<keyword evidence="3" id="KW-1185">Reference proteome</keyword>
<dbReference type="InterPro" id="IPR036047">
    <property type="entry name" value="F-box-like_dom_sf"/>
</dbReference>
<protein>
    <submittedName>
        <fullName evidence="2">Uncharacterized protein</fullName>
    </submittedName>
</protein>
<reference evidence="2 3" key="1">
    <citation type="submission" date="2018-06" db="EMBL/GenBank/DDBJ databases">
        <title>A transcriptomic atlas of mushroom development highlights an independent origin of complex multicellularity.</title>
        <authorList>
            <consortium name="DOE Joint Genome Institute"/>
            <person name="Krizsan K."/>
            <person name="Almasi E."/>
            <person name="Merenyi Z."/>
            <person name="Sahu N."/>
            <person name="Viragh M."/>
            <person name="Koszo T."/>
            <person name="Mondo S."/>
            <person name="Kiss B."/>
            <person name="Balint B."/>
            <person name="Kues U."/>
            <person name="Barry K."/>
            <person name="Hegedus J.C."/>
            <person name="Henrissat B."/>
            <person name="Johnson J."/>
            <person name="Lipzen A."/>
            <person name="Ohm R."/>
            <person name="Nagy I."/>
            <person name="Pangilinan J."/>
            <person name="Yan J."/>
            <person name="Xiong Y."/>
            <person name="Grigoriev I.V."/>
            <person name="Hibbett D.S."/>
            <person name="Nagy L.G."/>
        </authorList>
    </citation>
    <scope>NUCLEOTIDE SEQUENCE [LARGE SCALE GENOMIC DNA]</scope>
    <source>
        <strain evidence="2 3">SZMC22713</strain>
    </source>
</reference>
<accession>A0A4Y7PKC6</accession>
<dbReference type="Proteomes" id="UP000294933">
    <property type="component" value="Unassembled WGS sequence"/>
</dbReference>
<evidence type="ECO:0000313" key="2">
    <source>
        <dbReference type="EMBL" id="TDL15934.1"/>
    </source>
</evidence>
<dbReference type="EMBL" id="ML170256">
    <property type="protein sequence ID" value="TDL15934.1"/>
    <property type="molecule type" value="Genomic_DNA"/>
</dbReference>
<name>A0A4Y7PKC6_9AGAM</name>
<sequence length="558" mass="62754">MKLLRPLARLKVFRRKDHGTKPEDRPTVQSPASSPDAPVLSRRPSVETGSGICENNFIDRLHTDLLIMIFSILQSSESPWTSEGRKWIKVTHVCRKWRQISLATPTLWTYVDTKWGAMATEFIARSGDAPLKLRIHIKEPASHRQNMAVNRAFAQIDRACELHFHVHRMEQLLEISNTLNLHNPSTPLEAISLHSELGAQFPHDFFQELHSTIRRLETSHLSLPSKCEIFPQLTHLKMNFEIFPQVPPSDVFSMLGYCSKLVDVEFYTFEWVEEPLDNPPTIALPFLRRICFAHCYSNCIRLLDHLILPPAVSLIMKDSCISGFPFPPIPTGLFSPSYDTCLLTISDWTSKTVASRASPHDRQSCIDVHFLRLTSFGNPSLGLETFRSGFVAILPHLEHFTIGLALTHPLVRTTKSWSVAQIGAVLACMPNLRTMTLDEISFKPTCNELAENLLDALHVQQSAITAQSRVQLICPCLQTFTLINFKFPLSPSSDDKSLQKSILDCALSRSNYGAKLAKVDISSCRDVSATFVYELAQFVDIVIPPDASRPNLDVGAFS</sequence>
<dbReference type="OrthoDB" id="2269034at2759"/>
<dbReference type="VEuPathDB" id="FungiDB:BD410DRAFT_902284"/>
<evidence type="ECO:0000256" key="1">
    <source>
        <dbReference type="SAM" id="MobiDB-lite"/>
    </source>
</evidence>
<dbReference type="Gene3D" id="1.20.1280.50">
    <property type="match status" value="1"/>
</dbReference>
<feature type="region of interest" description="Disordered" evidence="1">
    <location>
        <begin position="15"/>
        <end position="47"/>
    </location>
</feature>
<proteinExistence type="predicted"/>
<gene>
    <name evidence="2" type="ORF">BD410DRAFT_902284</name>
</gene>
<dbReference type="AlphaFoldDB" id="A0A4Y7PKC6"/>
<organism evidence="2 3">
    <name type="scientific">Rickenella mellea</name>
    <dbReference type="NCBI Taxonomy" id="50990"/>
    <lineage>
        <taxon>Eukaryota</taxon>
        <taxon>Fungi</taxon>
        <taxon>Dikarya</taxon>
        <taxon>Basidiomycota</taxon>
        <taxon>Agaricomycotina</taxon>
        <taxon>Agaricomycetes</taxon>
        <taxon>Hymenochaetales</taxon>
        <taxon>Rickenellaceae</taxon>
        <taxon>Rickenella</taxon>
    </lineage>
</organism>
<dbReference type="SUPFAM" id="SSF81383">
    <property type="entry name" value="F-box domain"/>
    <property type="match status" value="1"/>
</dbReference>
<evidence type="ECO:0000313" key="3">
    <source>
        <dbReference type="Proteomes" id="UP000294933"/>
    </source>
</evidence>